<evidence type="ECO:0000313" key="2">
    <source>
        <dbReference type="EMBL" id="CAB4188062.1"/>
    </source>
</evidence>
<dbReference type="EMBL" id="LR797477">
    <property type="protein sequence ID" value="CAB4219370.1"/>
    <property type="molecule type" value="Genomic_DNA"/>
</dbReference>
<dbReference type="EMBL" id="LR797119">
    <property type="protein sequence ID" value="CAB4188062.1"/>
    <property type="molecule type" value="Genomic_DNA"/>
</dbReference>
<accession>A0A6J5SVX0</accession>
<sequence length="267" mass="25871">MSNVAITALPAAISAATSDVLPIVQGGVTKQLTNALLFTSATLVTPALGTPASGVLTNCTGLPVATGISGMAANVAAFLATPSSANLRTALTDETGTGVAVFATSPTLVTPVLGTVASGNISACTSTSMVLTTPVIGAATGTSLNTTGNQTITGTGKQGYATGSGGAVVQGTNKATSVTLNTSNGQITMVNSALAGTTIVSFTLTNSVIEAGDIIVMNHISGGTLGAYAFNASTAAGSASINVSNLTTGSLSDAIVLRFAIIKVVSA</sequence>
<evidence type="ECO:0000313" key="3">
    <source>
        <dbReference type="EMBL" id="CAB4219370.1"/>
    </source>
</evidence>
<name>A0A6J5SVX0_9CAUD</name>
<reference evidence="3" key="1">
    <citation type="submission" date="2020-05" db="EMBL/GenBank/DDBJ databases">
        <authorList>
            <person name="Chiriac C."/>
            <person name="Salcher M."/>
            <person name="Ghai R."/>
            <person name="Kavagutti S V."/>
        </authorList>
    </citation>
    <scope>NUCLEOTIDE SEQUENCE</scope>
</reference>
<dbReference type="EMBL" id="LR796494">
    <property type="protein sequence ID" value="CAB4147785.1"/>
    <property type="molecule type" value="Genomic_DNA"/>
</dbReference>
<organism evidence="3">
    <name type="scientific">uncultured Caudovirales phage</name>
    <dbReference type="NCBI Taxonomy" id="2100421"/>
    <lineage>
        <taxon>Viruses</taxon>
        <taxon>Duplodnaviria</taxon>
        <taxon>Heunggongvirae</taxon>
        <taxon>Uroviricota</taxon>
        <taxon>Caudoviricetes</taxon>
        <taxon>Peduoviridae</taxon>
        <taxon>Maltschvirus</taxon>
        <taxon>Maltschvirus maltsch</taxon>
    </lineage>
</organism>
<protein>
    <submittedName>
        <fullName evidence="3">Uncharacterized protein</fullName>
    </submittedName>
</protein>
<evidence type="ECO:0000313" key="1">
    <source>
        <dbReference type="EMBL" id="CAB4147785.1"/>
    </source>
</evidence>
<proteinExistence type="predicted"/>
<gene>
    <name evidence="2" type="ORF">UFOVP1164_52</name>
    <name evidence="3" type="ORF">UFOVP1614_27</name>
    <name evidence="1" type="ORF">UFOVP508_50</name>
</gene>